<keyword evidence="1" id="KW-0732">Signal</keyword>
<dbReference type="KEGG" id="cau:Caur_2746"/>
<reference evidence="4" key="1">
    <citation type="journal article" date="2011" name="BMC Genomics">
        <title>Complete genome sequence of the filamentous anoxygenic phototrophic bacterium Chloroflexus aurantiacus.</title>
        <authorList>
            <person name="Tang K.H."/>
            <person name="Barry K."/>
            <person name="Chertkov O."/>
            <person name="Dalin E."/>
            <person name="Han C.S."/>
            <person name="Hauser L.J."/>
            <person name="Honchak B.M."/>
            <person name="Karbach L.E."/>
            <person name="Land M.L."/>
            <person name="Lapidus A."/>
            <person name="Larimer F.W."/>
            <person name="Mikhailova N."/>
            <person name="Pitluck S."/>
            <person name="Pierson B.K."/>
            <person name="Blankenship R.E."/>
        </authorList>
    </citation>
    <scope>NUCLEOTIDE SEQUENCE [LARGE SCALE GENOMIC DNA]</scope>
    <source>
        <strain evidence="4">ATCC 29366 / DSM 635 / J-10-fl</strain>
    </source>
</reference>
<protein>
    <submittedName>
        <fullName evidence="3">Secreted hydrolase-like protein</fullName>
    </submittedName>
</protein>
<keyword evidence="3" id="KW-0378">Hydrolase</keyword>
<dbReference type="Proteomes" id="UP000002008">
    <property type="component" value="Chromosome"/>
</dbReference>
<dbReference type="STRING" id="324602.Caur_2746"/>
<dbReference type="Pfam" id="PF07143">
    <property type="entry name" value="CrtC"/>
    <property type="match status" value="1"/>
</dbReference>
<keyword evidence="4" id="KW-1185">Reference proteome</keyword>
<dbReference type="PROSITE" id="PS51257">
    <property type="entry name" value="PROKAR_LIPOPROTEIN"/>
    <property type="match status" value="1"/>
</dbReference>
<dbReference type="InterPro" id="IPR023374">
    <property type="entry name" value="AttH-like_dom_sf"/>
</dbReference>
<evidence type="ECO:0000313" key="4">
    <source>
        <dbReference type="Proteomes" id="UP000002008"/>
    </source>
</evidence>
<dbReference type="HOGENOM" id="CLU_040626_0_0_0"/>
<feature type="signal peptide" evidence="1">
    <location>
        <begin position="1"/>
        <end position="18"/>
    </location>
</feature>
<dbReference type="RefSeq" id="WP_012258602.1">
    <property type="nucleotide sequence ID" value="NC_010175.1"/>
</dbReference>
<dbReference type="EnsemblBacteria" id="ABY35949">
    <property type="protein sequence ID" value="ABY35949"/>
    <property type="gene ID" value="Caur_2746"/>
</dbReference>
<organism evidence="3 4">
    <name type="scientific">Chloroflexus aurantiacus (strain ATCC 29366 / DSM 635 / J-10-fl)</name>
    <dbReference type="NCBI Taxonomy" id="324602"/>
    <lineage>
        <taxon>Bacteria</taxon>
        <taxon>Bacillati</taxon>
        <taxon>Chloroflexota</taxon>
        <taxon>Chloroflexia</taxon>
        <taxon>Chloroflexales</taxon>
        <taxon>Chloroflexineae</taxon>
        <taxon>Chloroflexaceae</taxon>
        <taxon>Chloroflexus</taxon>
    </lineage>
</organism>
<dbReference type="PATRIC" id="fig|324602.8.peg.3097"/>
<dbReference type="PANTHER" id="PTHR38591">
    <property type="entry name" value="HYDROLASE"/>
    <property type="match status" value="1"/>
</dbReference>
<feature type="chain" id="PRO_5002745893" evidence="1">
    <location>
        <begin position="19"/>
        <end position="376"/>
    </location>
</feature>
<dbReference type="InterPro" id="IPR010791">
    <property type="entry name" value="AttH_dom"/>
</dbReference>
<gene>
    <name evidence="3" type="ordered locus">Caur_2746</name>
</gene>
<dbReference type="AlphaFoldDB" id="A9WJP5"/>
<feature type="domain" description="AttH" evidence="2">
    <location>
        <begin position="69"/>
        <end position="243"/>
    </location>
</feature>
<dbReference type="InParanoid" id="A9WJP5"/>
<dbReference type="Gene3D" id="2.40.370.10">
    <property type="entry name" value="AttH-like domain"/>
    <property type="match status" value="2"/>
</dbReference>
<evidence type="ECO:0000259" key="2">
    <source>
        <dbReference type="Pfam" id="PF07143"/>
    </source>
</evidence>
<accession>A9WJP5</accession>
<dbReference type="Pfam" id="PF17186">
    <property type="entry name" value="Lipocalin_9"/>
    <property type="match status" value="1"/>
</dbReference>
<evidence type="ECO:0000313" key="3">
    <source>
        <dbReference type="EMBL" id="ABY35949.1"/>
    </source>
</evidence>
<name>A9WJP5_CHLAA</name>
<dbReference type="eggNOG" id="COG5621">
    <property type="taxonomic scope" value="Bacteria"/>
</dbReference>
<dbReference type="SUPFAM" id="SSF159245">
    <property type="entry name" value="AttH-like"/>
    <property type="match status" value="1"/>
</dbReference>
<sequence>MHVWLRCFLIVITAVGLAACTTTSRPTVQATIGAIEAVNADNIEGFERVIEPRPFVFPADHGPHPTFQTEWWYYTGNLTADNGRRFGFQLTFFRRALSPYPPARESAWATNDVYMAHFAISDIDGGRFYAFERFSRSALGLAGASGDPFRVFLNDWSVEGSGPQGMTMRLRAAQDEVALDLVAVNSRPPVLQGNAGVSQKGSQVGNASAYYSLTRMISNGTIQIGSATYTVSGLTWMDREWGTSALEEGMTGWDWFALQLESGHDLMYYQLREADGKPSPFVGGSLLLPDDTVIILGPGDVELEVTATWQSPKSGAVYPAGWRLRIPRYGIDLVITPALQDQELPTAVVYWEGAVDVEGSMRGRGYVELTGYADGQ</sequence>
<proteinExistence type="predicted"/>
<dbReference type="PANTHER" id="PTHR38591:SF1">
    <property type="entry name" value="BLL1000 PROTEIN"/>
    <property type="match status" value="1"/>
</dbReference>
<evidence type="ECO:0000256" key="1">
    <source>
        <dbReference type="SAM" id="SignalP"/>
    </source>
</evidence>
<dbReference type="GO" id="GO:0016787">
    <property type="term" value="F:hydrolase activity"/>
    <property type="evidence" value="ECO:0007669"/>
    <property type="project" value="UniProtKB-KW"/>
</dbReference>
<dbReference type="EMBL" id="CP000909">
    <property type="protein sequence ID" value="ABY35949.1"/>
    <property type="molecule type" value="Genomic_DNA"/>
</dbReference>